<dbReference type="InterPro" id="IPR009057">
    <property type="entry name" value="Homeodomain-like_sf"/>
</dbReference>
<dbReference type="Gene3D" id="1.10.10.60">
    <property type="entry name" value="Homeodomain-like"/>
    <property type="match status" value="1"/>
</dbReference>
<organism evidence="5 6">
    <name type="scientific">Pedobacter westerhofensis</name>
    <dbReference type="NCBI Taxonomy" id="425512"/>
    <lineage>
        <taxon>Bacteria</taxon>
        <taxon>Pseudomonadati</taxon>
        <taxon>Bacteroidota</taxon>
        <taxon>Sphingobacteriia</taxon>
        <taxon>Sphingobacteriales</taxon>
        <taxon>Sphingobacteriaceae</taxon>
        <taxon>Pedobacter</taxon>
    </lineage>
</organism>
<evidence type="ECO:0000256" key="1">
    <source>
        <dbReference type="ARBA" id="ARBA00023015"/>
    </source>
</evidence>
<evidence type="ECO:0000313" key="6">
    <source>
        <dbReference type="Proteomes" id="UP000320300"/>
    </source>
</evidence>
<proteinExistence type="predicted"/>
<sequence length="295" mass="34049">MSNFTVMDKIKTFSLTGHGHLFAVPDTSRDYLFVQAVNHPYLEEPYRAESYALAYVKEGSINLQAGLSQYLIEAPSMISLSPSMIRSFRKSADLMKMDIIFFKDSFLLEGNRNLFFLMEYDFFENSELTVVPLADDLHIKVKGIFELMRMSQASPGYHVSDISRSYIMVLLYEIDTWHRISRSKKKMLDQIYPLFAKFKKLLTRNYMNERKLDFYADHLHVTPKYLSVAIKKHTGKSAAQWINESVTLEAKVLLQDLTLTVSQISNQLNFTDQSTFGKFFKANTGFTPVGYRKGL</sequence>
<dbReference type="GO" id="GO:0003700">
    <property type="term" value="F:DNA-binding transcription factor activity"/>
    <property type="evidence" value="ECO:0007669"/>
    <property type="project" value="InterPro"/>
</dbReference>
<feature type="domain" description="HTH araC/xylS-type" evidence="4">
    <location>
        <begin position="196"/>
        <end position="294"/>
    </location>
</feature>
<dbReference type="InterPro" id="IPR018060">
    <property type="entry name" value="HTH_AraC"/>
</dbReference>
<dbReference type="Pfam" id="PF12833">
    <property type="entry name" value="HTH_18"/>
    <property type="match status" value="1"/>
</dbReference>
<dbReference type="GO" id="GO:0043565">
    <property type="term" value="F:sequence-specific DNA binding"/>
    <property type="evidence" value="ECO:0007669"/>
    <property type="project" value="InterPro"/>
</dbReference>
<keyword evidence="6" id="KW-1185">Reference proteome</keyword>
<dbReference type="AlphaFoldDB" id="A0A521FL09"/>
<dbReference type="PANTHER" id="PTHR43280:SF32">
    <property type="entry name" value="TRANSCRIPTIONAL REGULATORY PROTEIN"/>
    <property type="match status" value="1"/>
</dbReference>
<evidence type="ECO:0000259" key="4">
    <source>
        <dbReference type="PROSITE" id="PS01124"/>
    </source>
</evidence>
<protein>
    <submittedName>
        <fullName evidence="5">AraC-type DNA-binding protein</fullName>
    </submittedName>
</protein>
<dbReference type="PROSITE" id="PS01124">
    <property type="entry name" value="HTH_ARAC_FAMILY_2"/>
    <property type="match status" value="1"/>
</dbReference>
<dbReference type="EMBL" id="FXTN01000013">
    <property type="protein sequence ID" value="SMO96902.1"/>
    <property type="molecule type" value="Genomic_DNA"/>
</dbReference>
<name>A0A521FL09_9SPHI</name>
<dbReference type="Proteomes" id="UP000320300">
    <property type="component" value="Unassembled WGS sequence"/>
</dbReference>
<gene>
    <name evidence="5" type="ORF">SAMN06265348_113173</name>
</gene>
<reference evidence="5 6" key="1">
    <citation type="submission" date="2017-05" db="EMBL/GenBank/DDBJ databases">
        <authorList>
            <person name="Varghese N."/>
            <person name="Submissions S."/>
        </authorList>
    </citation>
    <scope>NUCLEOTIDE SEQUENCE [LARGE SCALE GENOMIC DNA]</scope>
    <source>
        <strain evidence="5 6">DSM 19036</strain>
    </source>
</reference>
<dbReference type="SMART" id="SM00342">
    <property type="entry name" value="HTH_ARAC"/>
    <property type="match status" value="1"/>
</dbReference>
<keyword evidence="3" id="KW-0804">Transcription</keyword>
<evidence type="ECO:0000256" key="2">
    <source>
        <dbReference type="ARBA" id="ARBA00023125"/>
    </source>
</evidence>
<dbReference type="SUPFAM" id="SSF46689">
    <property type="entry name" value="Homeodomain-like"/>
    <property type="match status" value="1"/>
</dbReference>
<accession>A0A521FL09</accession>
<dbReference type="PANTHER" id="PTHR43280">
    <property type="entry name" value="ARAC-FAMILY TRANSCRIPTIONAL REGULATOR"/>
    <property type="match status" value="1"/>
</dbReference>
<evidence type="ECO:0000313" key="5">
    <source>
        <dbReference type="EMBL" id="SMO96902.1"/>
    </source>
</evidence>
<dbReference type="RefSeq" id="WP_221931392.1">
    <property type="nucleotide sequence ID" value="NZ_CBCSJO010000012.1"/>
</dbReference>
<keyword evidence="2 5" id="KW-0238">DNA-binding</keyword>
<evidence type="ECO:0000256" key="3">
    <source>
        <dbReference type="ARBA" id="ARBA00023163"/>
    </source>
</evidence>
<keyword evidence="1" id="KW-0805">Transcription regulation</keyword>